<dbReference type="PANTHER" id="PTHR21261">
    <property type="entry name" value="BEAT PROTEIN"/>
    <property type="match status" value="1"/>
</dbReference>
<gene>
    <name evidence="1" type="ORF">JYU34_009160</name>
</gene>
<dbReference type="PANTHER" id="PTHR21261:SF15">
    <property type="entry name" value="BEATEN PATH IIIA, ISOFORM D-RELATED"/>
    <property type="match status" value="1"/>
</dbReference>
<comment type="caution">
    <text evidence="1">The sequence shown here is derived from an EMBL/GenBank/DDBJ whole genome shotgun (WGS) entry which is preliminary data.</text>
</comment>
<feature type="non-terminal residue" evidence="1">
    <location>
        <position position="89"/>
    </location>
</feature>
<dbReference type="Proteomes" id="UP000823941">
    <property type="component" value="Chromosome 12"/>
</dbReference>
<evidence type="ECO:0008006" key="3">
    <source>
        <dbReference type="Google" id="ProtNLM"/>
    </source>
</evidence>
<proteinExistence type="predicted"/>
<protein>
    <recommendedName>
        <fullName evidence="3">Secreted protein</fullName>
    </recommendedName>
</protein>
<evidence type="ECO:0000313" key="1">
    <source>
        <dbReference type="EMBL" id="KAG7306518.1"/>
    </source>
</evidence>
<organism evidence="1 2">
    <name type="scientific">Plutella xylostella</name>
    <name type="common">Diamondback moth</name>
    <name type="synonym">Plutella maculipennis</name>
    <dbReference type="NCBI Taxonomy" id="51655"/>
    <lineage>
        <taxon>Eukaryota</taxon>
        <taxon>Metazoa</taxon>
        <taxon>Ecdysozoa</taxon>
        <taxon>Arthropoda</taxon>
        <taxon>Hexapoda</taxon>
        <taxon>Insecta</taxon>
        <taxon>Pterygota</taxon>
        <taxon>Neoptera</taxon>
        <taxon>Endopterygota</taxon>
        <taxon>Lepidoptera</taxon>
        <taxon>Glossata</taxon>
        <taxon>Ditrysia</taxon>
        <taxon>Yponomeutoidea</taxon>
        <taxon>Plutellidae</taxon>
        <taxon>Plutella</taxon>
    </lineage>
</organism>
<dbReference type="EMBL" id="JAHIBW010000012">
    <property type="protein sequence ID" value="KAG7306518.1"/>
    <property type="molecule type" value="Genomic_DNA"/>
</dbReference>
<name>A0ABQ7QN99_PLUXY</name>
<sequence>MSDAMSYVCVQFWMLVFVIHGGLSLRDVRLVAPGAAPRGARVLMRCLYSLEQEQLYSVKWYRGDREFCRYSPRDVPPLKVFHIPGIDVL</sequence>
<keyword evidence="2" id="KW-1185">Reference proteome</keyword>
<reference evidence="1 2" key="1">
    <citation type="submission" date="2021-06" db="EMBL/GenBank/DDBJ databases">
        <title>A haploid diamondback moth (Plutella xylostella L.) genome assembly resolves 31 chromosomes and identifies a diamide resistance mutation.</title>
        <authorList>
            <person name="Ward C.M."/>
            <person name="Perry K.D."/>
            <person name="Baker G."/>
            <person name="Powis K."/>
            <person name="Heckel D.G."/>
            <person name="Baxter S.W."/>
        </authorList>
    </citation>
    <scope>NUCLEOTIDE SEQUENCE [LARGE SCALE GENOMIC DNA]</scope>
    <source>
        <strain evidence="1 2">LV</strain>
        <tissue evidence="1">Single pupa</tissue>
    </source>
</reference>
<accession>A0ABQ7QN99</accession>
<evidence type="ECO:0000313" key="2">
    <source>
        <dbReference type="Proteomes" id="UP000823941"/>
    </source>
</evidence>